<dbReference type="AlphaFoldDB" id="A0A829W2N2"/>
<dbReference type="EMBL" id="BJLB01000001">
    <property type="protein sequence ID" value="GEA36685.1"/>
    <property type="molecule type" value="Genomic_DNA"/>
</dbReference>
<proteinExistence type="predicted"/>
<name>A0A829W2N2_9FIRM</name>
<evidence type="ECO:0000313" key="3">
    <source>
        <dbReference type="Proteomes" id="UP000315200"/>
    </source>
</evidence>
<reference evidence="2 3" key="1">
    <citation type="submission" date="2019-06" db="EMBL/GenBank/DDBJ databases">
        <title>Draft genome sequence of [Clostridium] clostridioforme NBRC 113352.</title>
        <authorList>
            <person name="Miura T."/>
            <person name="Furukawa M."/>
            <person name="Shimamura M."/>
            <person name="Ohyama Y."/>
            <person name="Yamazoe A."/>
            <person name="Kawasaki H."/>
        </authorList>
    </citation>
    <scope>NUCLEOTIDE SEQUENCE [LARGE SCALE GENOMIC DNA]</scope>
    <source>
        <strain evidence="2 3">NBRC 113352</strain>
    </source>
</reference>
<feature type="region of interest" description="Disordered" evidence="1">
    <location>
        <begin position="74"/>
        <end position="93"/>
    </location>
</feature>
<accession>A0A829W2N2</accession>
<dbReference type="Proteomes" id="UP000315200">
    <property type="component" value="Unassembled WGS sequence"/>
</dbReference>
<evidence type="ECO:0000256" key="1">
    <source>
        <dbReference type="SAM" id="MobiDB-lite"/>
    </source>
</evidence>
<sequence length="93" mass="10902">MSSQEHKENSIRFIDSGYNEKFRVNDGDKILIHTRNGTTLERECKYIDDYHTQIGSDDFHICEFAELCERNGHTVEPAGKEKIKPEKSKEKER</sequence>
<evidence type="ECO:0000313" key="2">
    <source>
        <dbReference type="EMBL" id="GEA36685.1"/>
    </source>
</evidence>
<protein>
    <submittedName>
        <fullName evidence="2">Uncharacterized protein</fullName>
    </submittedName>
</protein>
<dbReference type="RefSeq" id="WP_141267651.1">
    <property type="nucleotide sequence ID" value="NZ_BJLB01000001.1"/>
</dbReference>
<organism evidence="2 3">
    <name type="scientific">Enterocloster clostridioformis</name>
    <dbReference type="NCBI Taxonomy" id="1531"/>
    <lineage>
        <taxon>Bacteria</taxon>
        <taxon>Bacillati</taxon>
        <taxon>Bacillota</taxon>
        <taxon>Clostridia</taxon>
        <taxon>Lachnospirales</taxon>
        <taxon>Lachnospiraceae</taxon>
        <taxon>Enterocloster</taxon>
    </lineage>
</organism>
<gene>
    <name evidence="2" type="ORF">Ccl03g_23980</name>
</gene>
<comment type="caution">
    <text evidence="2">The sequence shown here is derived from an EMBL/GenBank/DDBJ whole genome shotgun (WGS) entry which is preliminary data.</text>
</comment>